<accession>A0A6C0HZ36</accession>
<organism evidence="1">
    <name type="scientific">viral metagenome</name>
    <dbReference type="NCBI Taxonomy" id="1070528"/>
    <lineage>
        <taxon>unclassified sequences</taxon>
        <taxon>metagenomes</taxon>
        <taxon>organismal metagenomes</taxon>
    </lineage>
</organism>
<reference evidence="1" key="1">
    <citation type="journal article" date="2020" name="Nature">
        <title>Giant virus diversity and host interactions through global metagenomics.</title>
        <authorList>
            <person name="Schulz F."/>
            <person name="Roux S."/>
            <person name="Paez-Espino D."/>
            <person name="Jungbluth S."/>
            <person name="Walsh D.A."/>
            <person name="Denef V.J."/>
            <person name="McMahon K.D."/>
            <person name="Konstantinidis K.T."/>
            <person name="Eloe-Fadrosh E.A."/>
            <person name="Kyrpides N.C."/>
            <person name="Woyke T."/>
        </authorList>
    </citation>
    <scope>NUCLEOTIDE SEQUENCE</scope>
    <source>
        <strain evidence="1">GVMAG-M-3300023184-182</strain>
    </source>
</reference>
<name>A0A6C0HZ36_9ZZZZ</name>
<dbReference type="AlphaFoldDB" id="A0A6C0HZ36"/>
<evidence type="ECO:0000313" key="1">
    <source>
        <dbReference type="EMBL" id="QHT85630.1"/>
    </source>
</evidence>
<proteinExistence type="predicted"/>
<protein>
    <submittedName>
        <fullName evidence="1">Uncharacterized protein</fullName>
    </submittedName>
</protein>
<sequence>MSKLSPEESLNLTKLIRESEDFEDNTEQIRKVKHSIKIREDVQLIEDLKRLHYVNGVAPSNFLEICQNKATFLFYHYTDIFNKVVKDELNLDIMYKFLLVLKMIEDGKVNQEEGSVAVGKLLKELYVDSALKRSENLDKQYAKSEEEEEVLKGPVREISWKQWNQKKKDIINSIEKQNK</sequence>
<dbReference type="EMBL" id="MN740043">
    <property type="protein sequence ID" value="QHT85630.1"/>
    <property type="molecule type" value="Genomic_DNA"/>
</dbReference>